<feature type="chain" id="PRO_5037433506" evidence="2">
    <location>
        <begin position="27"/>
        <end position="1104"/>
    </location>
</feature>
<dbReference type="Pfam" id="PF04122">
    <property type="entry name" value="CW_binding_2"/>
    <property type="match status" value="3"/>
</dbReference>
<dbReference type="RefSeq" id="WP_173680059.1">
    <property type="nucleotide sequence ID" value="NZ_JAAZWO010000001.1"/>
</dbReference>
<comment type="caution">
    <text evidence="3">The sequence shown here is derived from an EMBL/GenBank/DDBJ whole genome shotgun (WGS) entry which is preliminary data.</text>
</comment>
<evidence type="ECO:0000313" key="4">
    <source>
        <dbReference type="Proteomes" id="UP000563151"/>
    </source>
</evidence>
<organism evidence="3 4">
    <name type="scientific">Clostridium tetanomorphum</name>
    <dbReference type="NCBI Taxonomy" id="1553"/>
    <lineage>
        <taxon>Bacteria</taxon>
        <taxon>Bacillati</taxon>
        <taxon>Bacillota</taxon>
        <taxon>Clostridia</taxon>
        <taxon>Eubacteriales</taxon>
        <taxon>Clostridiaceae</taxon>
        <taxon>Clostridium</taxon>
    </lineage>
</organism>
<keyword evidence="1 2" id="KW-0732">Signal</keyword>
<proteinExistence type="predicted"/>
<gene>
    <name evidence="3" type="ORF">HGG79_01050</name>
</gene>
<dbReference type="PANTHER" id="PTHR30032:SF8">
    <property type="entry name" value="GERMINATION-SPECIFIC N-ACETYLMURAMOYL-L-ALANINE AMIDASE"/>
    <property type="match status" value="1"/>
</dbReference>
<dbReference type="InterPro" id="IPR014755">
    <property type="entry name" value="Cu-Rt/internalin_Ig-like"/>
</dbReference>
<feature type="signal peptide" evidence="2">
    <location>
        <begin position="1"/>
        <end position="26"/>
    </location>
</feature>
<dbReference type="EMBL" id="JAAZWO010000001">
    <property type="protein sequence ID" value="MBC2396365.1"/>
    <property type="molecule type" value="Genomic_DNA"/>
</dbReference>
<evidence type="ECO:0000256" key="2">
    <source>
        <dbReference type="SAM" id="SignalP"/>
    </source>
</evidence>
<dbReference type="Gene3D" id="3.40.50.12090">
    <property type="match status" value="2"/>
</dbReference>
<protein>
    <submittedName>
        <fullName evidence="3">Cell wall-binding repeat-containing protein</fullName>
    </submittedName>
</protein>
<name>A0A923E9I2_CLOTT</name>
<evidence type="ECO:0000313" key="3">
    <source>
        <dbReference type="EMBL" id="MBC2396365.1"/>
    </source>
</evidence>
<evidence type="ECO:0000256" key="1">
    <source>
        <dbReference type="ARBA" id="ARBA00022729"/>
    </source>
</evidence>
<reference evidence="3 4" key="1">
    <citation type="submission" date="2020-04" db="EMBL/GenBank/DDBJ databases">
        <title>Genomic insights into acetone-butanol-ethanol (ABE) fermentation by sequencing solventogenic clostridia strains.</title>
        <authorList>
            <person name="Brown S."/>
        </authorList>
    </citation>
    <scope>NUCLEOTIDE SEQUENCE [LARGE SCALE GENOMIC DNA]</scope>
    <source>
        <strain evidence="3 4">DJ011</strain>
    </source>
</reference>
<dbReference type="InterPro" id="IPR007253">
    <property type="entry name" value="Cell_wall-bd_2"/>
</dbReference>
<dbReference type="InterPro" id="IPR051922">
    <property type="entry name" value="Bact_Sporulation_Assoc"/>
</dbReference>
<keyword evidence="4" id="KW-1185">Reference proteome</keyword>
<dbReference type="Proteomes" id="UP000563151">
    <property type="component" value="Unassembled WGS sequence"/>
</dbReference>
<dbReference type="Gene3D" id="2.60.40.1220">
    <property type="match status" value="3"/>
</dbReference>
<dbReference type="AlphaFoldDB" id="A0A923E9I2"/>
<sequence length="1104" mass="122099">MHINVGKISIILIAIMVIFIGPTAKAAPAQVTRIGEEDRYATASKIATTNWTSSKDVILVSGEGYADAVSASTLAKQLNAPILLTKAKELNSNTQEALNILKPKNIYIIGGEASVSTQVRKDLRNNYNLIELKGRNRYETNIAVARQLLDLEVKSDNVLLVGGNGFSDALSVAPIAAAKGQILLLGNNDMDIMEPIFQFIKEKNCQVIVIGTEYVINSNMYEALQAVYRIQGGKDRFETNLNILHQFKDDLKSDKLFIANASGQGYADALVGGALAGNTSSPLVLVHDDDSLSTEKAIDYIKDTAIITTDLSAIGGKGVISDNTISQINNIMASSKNGTPTVKSIETNGLNQIKIVFNTEINKDMAERIENYQINGVNLGENDSFKASANLQEDNKTVLINLTNPFSQHRDVIVTVKSSILDKELNSNISKFEKKVIFEDTNEPNLKSIIAIGNKKLIIKFSQPIRMKMNDLDKMKINGESITELSLNTTLTNFNNSSDNWTDTLELYFHNEIKAGVNIFEIPKGISGVQFDNAAGFPIQKTEASFNVKEIDKNIRIIDIKGDTTTGTIYVTYNRAMDRETALNGSNYNINGAVCNLGEISFKEGSKDRVIKIEEVGSLLLNGGDEILIINNIKDAYGNKVEENMGTTFTIPKDRTKPKIIATKMIDSRTMRIKFNKNVLSTYATNKSNYTLIDSDGIDITYKIHEIKEANGVALDNISTYDIKFTKDNALTEPEYILRVKDIIDINSMPNVMEEYNGIVYGVDDIAPMITAIVKKLDNPQKVVVFFSENMDKESISNASNYYYVNGVGDTKVLPNNAEIFITEDCKSVVICFPSNYILDKGKYENYIIKIGVTNVKDRSGNNLPDIAHFDNISTIYTGGPSIVQNTLKVYYDGDDIKAEILLKDALNTLNINDFKIAGQRPDKGSILGRNIILTFADGKEENVKINAIKKAGVNVTLEIVNPNSADIAGRKLEEACEQAYNVQLEPKTIFHLWTVDSSFENNSVTVVFDKNIDSSIQSLYEDDFIFTNERTGGKLKVQAVTVKENKIIYKFEDASINSGDIINVYANSNNFNVNIRSEKDLSGNFSKYSPSLDDLKVRKLIVK</sequence>
<accession>A0A923E9I2</accession>
<dbReference type="PANTHER" id="PTHR30032">
    <property type="entry name" value="N-ACETYLMURAMOYL-L-ALANINE AMIDASE-RELATED"/>
    <property type="match status" value="1"/>
</dbReference>